<keyword evidence="5" id="KW-1185">Reference proteome</keyword>
<dbReference type="InterPro" id="IPR036457">
    <property type="entry name" value="PPM-type-like_dom_sf"/>
</dbReference>
<dbReference type="GO" id="GO:0004722">
    <property type="term" value="F:protein serine/threonine phosphatase activity"/>
    <property type="evidence" value="ECO:0007669"/>
    <property type="project" value="UniProtKB-EC"/>
</dbReference>
<dbReference type="EMBL" id="JBHSUA010000024">
    <property type="protein sequence ID" value="MFC6397796.1"/>
    <property type="molecule type" value="Genomic_DNA"/>
</dbReference>
<dbReference type="InterPro" id="IPR015655">
    <property type="entry name" value="PP2C"/>
</dbReference>
<feature type="transmembrane region" description="Helical" evidence="2">
    <location>
        <begin position="312"/>
        <end position="335"/>
    </location>
</feature>
<feature type="compositionally biased region" description="Polar residues" evidence="1">
    <location>
        <begin position="456"/>
        <end position="465"/>
    </location>
</feature>
<dbReference type="PROSITE" id="PS51746">
    <property type="entry name" value="PPM_2"/>
    <property type="match status" value="1"/>
</dbReference>
<reference evidence="5" key="1">
    <citation type="journal article" date="2019" name="Int. J. Syst. Evol. Microbiol.">
        <title>The Global Catalogue of Microorganisms (GCM) 10K type strain sequencing project: providing services to taxonomists for standard genome sequencing and annotation.</title>
        <authorList>
            <consortium name="The Broad Institute Genomics Platform"/>
            <consortium name="The Broad Institute Genome Sequencing Center for Infectious Disease"/>
            <person name="Wu L."/>
            <person name="Ma J."/>
        </authorList>
    </citation>
    <scope>NUCLEOTIDE SEQUENCE [LARGE SCALE GENOMIC DNA]</scope>
    <source>
        <strain evidence="5">CGMCC 1.15277</strain>
    </source>
</reference>
<feature type="region of interest" description="Disordered" evidence="1">
    <location>
        <begin position="426"/>
        <end position="476"/>
    </location>
</feature>
<feature type="compositionally biased region" description="Low complexity" evidence="1">
    <location>
        <begin position="426"/>
        <end position="455"/>
    </location>
</feature>
<feature type="domain" description="PPM-type phosphatase" evidence="3">
    <location>
        <begin position="6"/>
        <end position="236"/>
    </location>
</feature>
<comment type="caution">
    <text evidence="4">The sequence shown here is derived from an EMBL/GenBank/DDBJ whole genome shotgun (WGS) entry which is preliminary data.</text>
</comment>
<dbReference type="Gene3D" id="3.60.40.10">
    <property type="entry name" value="PPM-type phosphatase domain"/>
    <property type="match status" value="1"/>
</dbReference>
<dbReference type="CDD" id="cd00143">
    <property type="entry name" value="PP2Cc"/>
    <property type="match status" value="1"/>
</dbReference>
<sequence length="476" mass="50211">MVFSLDTRSHSEIGLVRKNNQDSGFHSPNMLLVADGMGGAAAGDLASSVATQQISKVDSRQELDQAHEVLAGALSRANDAIADLIDADPALDGMGTTVTAALFTGTQLAMAHIGDSRAYLLRGGRLHRLTHDHSWVQSLVDEGKITEADAAIHPHRSLLLRVLNGQSTHEPDLETVDLQLDDRLLLCSDGLCGFTTETEMARAMRDCTPEAAVAQLVQLAHRGGGADNITVVVSDVVPQSDELDALPGTTIGAAAEYTAPILEHHTLSGAEGVVLAPEPAAEAERFVTSPDQVPHLDEEVLRYAPRARSRRPVIATLALFTSVALLAAAALWGAWRYTQGQYYVGEDASRVAIFQGVPGNVFGKKLSHVAEAESTLVDDLPAYYRQQVRSTIPVASLEAARTTTAELKVRADQCIRIRAQRQTAPSASASASASATANAPVSTVSPTASVSETAALPTQTPSQAVTALPTPSEGEC</sequence>
<dbReference type="Proteomes" id="UP001596266">
    <property type="component" value="Unassembled WGS sequence"/>
</dbReference>
<proteinExistence type="predicted"/>
<evidence type="ECO:0000313" key="5">
    <source>
        <dbReference type="Proteomes" id="UP001596266"/>
    </source>
</evidence>
<accession>A0ABW1X7G3</accession>
<dbReference type="SMART" id="SM00331">
    <property type="entry name" value="PP2C_SIG"/>
    <property type="match status" value="1"/>
</dbReference>
<dbReference type="PANTHER" id="PTHR13832">
    <property type="entry name" value="PROTEIN PHOSPHATASE 2C"/>
    <property type="match status" value="1"/>
</dbReference>
<evidence type="ECO:0000259" key="3">
    <source>
        <dbReference type="PROSITE" id="PS51746"/>
    </source>
</evidence>
<dbReference type="EC" id="3.1.3.16" evidence="4"/>
<evidence type="ECO:0000256" key="2">
    <source>
        <dbReference type="SAM" id="Phobius"/>
    </source>
</evidence>
<name>A0ABW1X7G3_9ACTN</name>
<keyword evidence="2" id="KW-0812">Transmembrane</keyword>
<organism evidence="4 5">
    <name type="scientific">Luteococcus sanguinis</name>
    <dbReference type="NCBI Taxonomy" id="174038"/>
    <lineage>
        <taxon>Bacteria</taxon>
        <taxon>Bacillati</taxon>
        <taxon>Actinomycetota</taxon>
        <taxon>Actinomycetes</taxon>
        <taxon>Propionibacteriales</taxon>
        <taxon>Propionibacteriaceae</taxon>
        <taxon>Luteococcus</taxon>
    </lineage>
</organism>
<keyword evidence="2" id="KW-1133">Transmembrane helix</keyword>
<protein>
    <submittedName>
        <fullName evidence="4">PP2C family protein-serine/threonine phosphatase</fullName>
        <ecNumber evidence="4">3.1.3.16</ecNumber>
    </submittedName>
</protein>
<dbReference type="InterPro" id="IPR001932">
    <property type="entry name" value="PPM-type_phosphatase-like_dom"/>
</dbReference>
<dbReference type="Pfam" id="PF13672">
    <property type="entry name" value="PP2C_2"/>
    <property type="match status" value="1"/>
</dbReference>
<dbReference type="RefSeq" id="WP_343886999.1">
    <property type="nucleotide sequence ID" value="NZ_BAAAKI010000025.1"/>
</dbReference>
<evidence type="ECO:0000313" key="4">
    <source>
        <dbReference type="EMBL" id="MFC6397796.1"/>
    </source>
</evidence>
<keyword evidence="4" id="KW-0378">Hydrolase</keyword>
<evidence type="ECO:0000256" key="1">
    <source>
        <dbReference type="SAM" id="MobiDB-lite"/>
    </source>
</evidence>
<gene>
    <name evidence="4" type="ORF">ACFP57_12500</name>
</gene>
<keyword evidence="2" id="KW-0472">Membrane</keyword>
<dbReference type="SMART" id="SM00332">
    <property type="entry name" value="PP2Cc"/>
    <property type="match status" value="1"/>
</dbReference>
<dbReference type="PANTHER" id="PTHR13832:SF827">
    <property type="entry name" value="PROTEIN PHOSPHATASE 1L"/>
    <property type="match status" value="1"/>
</dbReference>
<dbReference type="SUPFAM" id="SSF81606">
    <property type="entry name" value="PP2C-like"/>
    <property type="match status" value="1"/>
</dbReference>